<feature type="chain" id="PRO_5012024566" description="Apple domain-containing protein" evidence="2">
    <location>
        <begin position="27"/>
        <end position="310"/>
    </location>
</feature>
<dbReference type="Pfam" id="PF00024">
    <property type="entry name" value="PAN_1"/>
    <property type="match status" value="1"/>
</dbReference>
<dbReference type="RefSeq" id="XP_022576716.1">
    <property type="nucleotide sequence ID" value="XM_022724316.1"/>
</dbReference>
<dbReference type="OrthoDB" id="4388755at2759"/>
<name>A0A1L9S4X6_9EURO</name>
<feature type="compositionally biased region" description="Acidic residues" evidence="1">
    <location>
        <begin position="31"/>
        <end position="71"/>
    </location>
</feature>
<keyword evidence="5" id="KW-1185">Reference proteome</keyword>
<dbReference type="SUPFAM" id="SSF57414">
    <property type="entry name" value="Hairpin loop containing domain-like"/>
    <property type="match status" value="1"/>
</dbReference>
<dbReference type="STRING" id="1073090.A0A1L9S4X6"/>
<evidence type="ECO:0000256" key="2">
    <source>
        <dbReference type="SAM" id="SignalP"/>
    </source>
</evidence>
<dbReference type="AlphaFoldDB" id="A0A1L9S4X6"/>
<dbReference type="VEuPathDB" id="FungiDB:ASPZODRAFT_137436"/>
<dbReference type="Proteomes" id="UP000184188">
    <property type="component" value="Unassembled WGS sequence"/>
</dbReference>
<evidence type="ECO:0000256" key="1">
    <source>
        <dbReference type="SAM" id="MobiDB-lite"/>
    </source>
</evidence>
<dbReference type="Pfam" id="PF14295">
    <property type="entry name" value="PAN_4"/>
    <property type="match status" value="1"/>
</dbReference>
<dbReference type="GeneID" id="34610781"/>
<dbReference type="PROSITE" id="PS50948">
    <property type="entry name" value="PAN"/>
    <property type="match status" value="1"/>
</dbReference>
<organism evidence="4 5">
    <name type="scientific">Penicilliopsis zonata CBS 506.65</name>
    <dbReference type="NCBI Taxonomy" id="1073090"/>
    <lineage>
        <taxon>Eukaryota</taxon>
        <taxon>Fungi</taxon>
        <taxon>Dikarya</taxon>
        <taxon>Ascomycota</taxon>
        <taxon>Pezizomycotina</taxon>
        <taxon>Eurotiomycetes</taxon>
        <taxon>Eurotiomycetidae</taxon>
        <taxon>Eurotiales</taxon>
        <taxon>Aspergillaceae</taxon>
        <taxon>Penicilliopsis</taxon>
    </lineage>
</organism>
<protein>
    <recommendedName>
        <fullName evidence="3">Apple domain-containing protein</fullName>
    </recommendedName>
</protein>
<evidence type="ECO:0000313" key="5">
    <source>
        <dbReference type="Proteomes" id="UP000184188"/>
    </source>
</evidence>
<accession>A0A1L9S4X6</accession>
<keyword evidence="2" id="KW-0732">Signal</keyword>
<sequence>MKAWTPFGRAILVLGVLMLLAMMVAAQDSGDFGDDDSGDFGDDDTGDFDDDDSGDFDDDDSGDFEDDDSGDFDGGSTCPAVRETVQNMSPTAGKQYDCAANNGHLYEASDGHHFYIQCCTEVPTGPIFGLWADNFGACMDACAQEPSGRCRSVGFDSNPAPGDTDTCIFFGTGDFLTIDHSKYHYAFLVDPPTADHPDDEIKLCSTECPGSNNQVYNTPYGESFRMVCGKRHGTEAVMEQVDSWEQCMDYCGKLVQCRSVDYHRRTKRCYLGDHGGEPTIDAPGFSSAYSMGCAGACCDYPKPESPGVAN</sequence>
<evidence type="ECO:0000313" key="4">
    <source>
        <dbReference type="EMBL" id="OJJ42206.1"/>
    </source>
</evidence>
<reference evidence="5" key="1">
    <citation type="journal article" date="2017" name="Genome Biol.">
        <title>Comparative genomics reveals high biological diversity and specific adaptations in the industrially and medically important fungal genus Aspergillus.</title>
        <authorList>
            <person name="de Vries R.P."/>
            <person name="Riley R."/>
            <person name="Wiebenga A."/>
            <person name="Aguilar-Osorio G."/>
            <person name="Amillis S."/>
            <person name="Uchima C.A."/>
            <person name="Anderluh G."/>
            <person name="Asadollahi M."/>
            <person name="Askin M."/>
            <person name="Barry K."/>
            <person name="Battaglia E."/>
            <person name="Bayram O."/>
            <person name="Benocci T."/>
            <person name="Braus-Stromeyer S.A."/>
            <person name="Caldana C."/>
            <person name="Canovas D."/>
            <person name="Cerqueira G.C."/>
            <person name="Chen F."/>
            <person name="Chen W."/>
            <person name="Choi C."/>
            <person name="Clum A."/>
            <person name="Dos Santos R.A."/>
            <person name="Damasio A.R."/>
            <person name="Diallinas G."/>
            <person name="Emri T."/>
            <person name="Fekete E."/>
            <person name="Flipphi M."/>
            <person name="Freyberg S."/>
            <person name="Gallo A."/>
            <person name="Gournas C."/>
            <person name="Habgood R."/>
            <person name="Hainaut M."/>
            <person name="Harispe M.L."/>
            <person name="Henrissat B."/>
            <person name="Hilden K.S."/>
            <person name="Hope R."/>
            <person name="Hossain A."/>
            <person name="Karabika E."/>
            <person name="Karaffa L."/>
            <person name="Karanyi Z."/>
            <person name="Krasevec N."/>
            <person name="Kuo A."/>
            <person name="Kusch H."/>
            <person name="LaButti K."/>
            <person name="Lagendijk E.L."/>
            <person name="Lapidus A."/>
            <person name="Levasseur A."/>
            <person name="Lindquist E."/>
            <person name="Lipzen A."/>
            <person name="Logrieco A.F."/>
            <person name="MacCabe A."/>
            <person name="Maekelae M.R."/>
            <person name="Malavazi I."/>
            <person name="Melin P."/>
            <person name="Meyer V."/>
            <person name="Mielnichuk N."/>
            <person name="Miskei M."/>
            <person name="Molnar A.P."/>
            <person name="Mule G."/>
            <person name="Ngan C.Y."/>
            <person name="Orejas M."/>
            <person name="Orosz E."/>
            <person name="Ouedraogo J.P."/>
            <person name="Overkamp K.M."/>
            <person name="Park H.-S."/>
            <person name="Perrone G."/>
            <person name="Piumi F."/>
            <person name="Punt P.J."/>
            <person name="Ram A.F."/>
            <person name="Ramon A."/>
            <person name="Rauscher S."/>
            <person name="Record E."/>
            <person name="Riano-Pachon D.M."/>
            <person name="Robert V."/>
            <person name="Roehrig J."/>
            <person name="Ruller R."/>
            <person name="Salamov A."/>
            <person name="Salih N.S."/>
            <person name="Samson R.A."/>
            <person name="Sandor E."/>
            <person name="Sanguinetti M."/>
            <person name="Schuetze T."/>
            <person name="Sepcic K."/>
            <person name="Shelest E."/>
            <person name="Sherlock G."/>
            <person name="Sophianopoulou V."/>
            <person name="Squina F.M."/>
            <person name="Sun H."/>
            <person name="Susca A."/>
            <person name="Todd R.B."/>
            <person name="Tsang A."/>
            <person name="Unkles S.E."/>
            <person name="van de Wiele N."/>
            <person name="van Rossen-Uffink D."/>
            <person name="Oliveira J.V."/>
            <person name="Vesth T.C."/>
            <person name="Visser J."/>
            <person name="Yu J.-H."/>
            <person name="Zhou M."/>
            <person name="Andersen M.R."/>
            <person name="Archer D.B."/>
            <person name="Baker S.E."/>
            <person name="Benoit I."/>
            <person name="Brakhage A.A."/>
            <person name="Braus G.H."/>
            <person name="Fischer R."/>
            <person name="Frisvad J.C."/>
            <person name="Goldman G.H."/>
            <person name="Houbraken J."/>
            <person name="Oakley B."/>
            <person name="Pocsi I."/>
            <person name="Scazzocchio C."/>
            <person name="Seiboth B."/>
            <person name="vanKuyk P.A."/>
            <person name="Wortman J."/>
            <person name="Dyer P.S."/>
            <person name="Grigoriev I.V."/>
        </authorList>
    </citation>
    <scope>NUCLEOTIDE SEQUENCE [LARGE SCALE GENOMIC DNA]</scope>
    <source>
        <strain evidence="5">CBS 506.65</strain>
    </source>
</reference>
<evidence type="ECO:0000259" key="3">
    <source>
        <dbReference type="PROSITE" id="PS50948"/>
    </source>
</evidence>
<feature type="region of interest" description="Disordered" evidence="1">
    <location>
        <begin position="31"/>
        <end position="79"/>
    </location>
</feature>
<feature type="domain" description="Apple" evidence="3">
    <location>
        <begin position="208"/>
        <end position="293"/>
    </location>
</feature>
<dbReference type="EMBL" id="KV878365">
    <property type="protein sequence ID" value="OJJ42206.1"/>
    <property type="molecule type" value="Genomic_DNA"/>
</dbReference>
<dbReference type="Gene3D" id="3.50.4.10">
    <property type="entry name" value="Hepatocyte Growth Factor"/>
    <property type="match status" value="1"/>
</dbReference>
<proteinExistence type="predicted"/>
<dbReference type="InterPro" id="IPR003609">
    <property type="entry name" value="Pan_app"/>
</dbReference>
<feature type="signal peptide" evidence="2">
    <location>
        <begin position="1"/>
        <end position="26"/>
    </location>
</feature>
<gene>
    <name evidence="4" type="ORF">ASPZODRAFT_137436</name>
</gene>